<dbReference type="InterPro" id="IPR055411">
    <property type="entry name" value="LRR_FXL15/At3g58940/PEG3-like"/>
</dbReference>
<feature type="domain" description="F-box" evidence="1">
    <location>
        <begin position="13"/>
        <end position="49"/>
    </location>
</feature>
<dbReference type="PANTHER" id="PTHR31900:SF31">
    <property type="entry name" value="F-BOX_LRR-REPEAT PROTEIN 13-LIKE"/>
    <property type="match status" value="1"/>
</dbReference>
<dbReference type="PANTHER" id="PTHR31900">
    <property type="entry name" value="F-BOX/RNI SUPERFAMILY PROTEIN-RELATED"/>
    <property type="match status" value="1"/>
</dbReference>
<proteinExistence type="predicted"/>
<dbReference type="InterPro" id="IPR050232">
    <property type="entry name" value="FBL13/AtMIF1-like"/>
</dbReference>
<dbReference type="Pfam" id="PF00646">
    <property type="entry name" value="F-box"/>
    <property type="match status" value="1"/>
</dbReference>
<dbReference type="SUPFAM" id="SSF81383">
    <property type="entry name" value="F-box domain"/>
    <property type="match status" value="1"/>
</dbReference>
<dbReference type="InterPro" id="IPR036047">
    <property type="entry name" value="F-box-like_dom_sf"/>
</dbReference>
<name>A0AAW1NJA9_SAPOF</name>
<feature type="domain" description="F-box/LRR-repeat protein 15/At3g58940/PEG3-like LRR" evidence="2">
    <location>
        <begin position="121"/>
        <end position="237"/>
    </location>
</feature>
<dbReference type="Pfam" id="PF24758">
    <property type="entry name" value="LRR_At5g56370"/>
    <property type="match status" value="1"/>
</dbReference>
<gene>
    <name evidence="3" type="ORF">RND81_01G171000</name>
</gene>
<evidence type="ECO:0000313" key="3">
    <source>
        <dbReference type="EMBL" id="KAK9757565.1"/>
    </source>
</evidence>
<dbReference type="InterPro" id="IPR001810">
    <property type="entry name" value="F-box_dom"/>
</dbReference>
<evidence type="ECO:0008006" key="5">
    <source>
        <dbReference type="Google" id="ProtNLM"/>
    </source>
</evidence>
<dbReference type="EMBL" id="JBDFQZ010000001">
    <property type="protein sequence ID" value="KAK9757565.1"/>
    <property type="molecule type" value="Genomic_DNA"/>
</dbReference>
<reference evidence="3" key="1">
    <citation type="submission" date="2024-03" db="EMBL/GenBank/DDBJ databases">
        <title>WGS assembly of Saponaria officinalis var. Norfolk2.</title>
        <authorList>
            <person name="Jenkins J."/>
            <person name="Shu S."/>
            <person name="Grimwood J."/>
            <person name="Barry K."/>
            <person name="Goodstein D."/>
            <person name="Schmutz J."/>
            <person name="Leebens-Mack J."/>
            <person name="Osbourn A."/>
        </authorList>
    </citation>
    <scope>NUCLEOTIDE SEQUENCE [LARGE SCALE GENOMIC DNA]</scope>
    <source>
        <strain evidence="3">JIC</strain>
    </source>
</reference>
<dbReference type="SUPFAM" id="SSF52047">
    <property type="entry name" value="RNI-like"/>
    <property type="match status" value="1"/>
</dbReference>
<dbReference type="InterPro" id="IPR032675">
    <property type="entry name" value="LRR_dom_sf"/>
</dbReference>
<organism evidence="3 4">
    <name type="scientific">Saponaria officinalis</name>
    <name type="common">Common soapwort</name>
    <name type="synonym">Lychnis saponaria</name>
    <dbReference type="NCBI Taxonomy" id="3572"/>
    <lineage>
        <taxon>Eukaryota</taxon>
        <taxon>Viridiplantae</taxon>
        <taxon>Streptophyta</taxon>
        <taxon>Embryophyta</taxon>
        <taxon>Tracheophyta</taxon>
        <taxon>Spermatophyta</taxon>
        <taxon>Magnoliopsida</taxon>
        <taxon>eudicotyledons</taxon>
        <taxon>Gunneridae</taxon>
        <taxon>Pentapetalae</taxon>
        <taxon>Caryophyllales</taxon>
        <taxon>Caryophyllaceae</taxon>
        <taxon>Caryophylleae</taxon>
        <taxon>Saponaria</taxon>
    </lineage>
</organism>
<dbReference type="AlphaFoldDB" id="A0AAW1NJA9"/>
<protein>
    <recommendedName>
        <fullName evidence="5">F-box/LRR-repeat protein</fullName>
    </recommendedName>
</protein>
<evidence type="ECO:0000259" key="1">
    <source>
        <dbReference type="Pfam" id="PF00646"/>
    </source>
</evidence>
<accession>A0AAW1NJA9</accession>
<evidence type="ECO:0000313" key="4">
    <source>
        <dbReference type="Proteomes" id="UP001443914"/>
    </source>
</evidence>
<keyword evidence="4" id="KW-1185">Reference proteome</keyword>
<evidence type="ECO:0000259" key="2">
    <source>
        <dbReference type="Pfam" id="PF24758"/>
    </source>
</evidence>
<dbReference type="Gene3D" id="3.80.10.10">
    <property type="entry name" value="Ribonuclease Inhibitor"/>
    <property type="match status" value="1"/>
</dbReference>
<sequence length="458" mass="52510">MASMENDIVQDRLSEMPDEVIVHILSCMPTLDAVRTMLLRRFGDLWTSVHALIFDFDEYYCEKSHQMIDGSPSLHEVFSCFSGFVQNVLMLHKGSTINIFHLYMYEFDVYFQDPKMIDDVQMWLRFAVNRGVKDLYFAFNGQDDLAPPRCVFTCQSIETLTLNGCMIDEYEDEQPLHMGSLTNLSLIRVDGCNDAFNQLISRCPSLQELTIDDPQELQLLSITNPSVIKLDLCLQVVDGNPFTLHCPSVRILDIKICREVPPFQLWVTDVSSLRVVNVKELPYNCSCGLVKSIVKHFRNAEVFSLSRRAFQGLSFMTKVDFPHNSWKRLVLEPWWTHERCIPVILKLVKSSVKLEELIIYSGQSLDMFKLDRSQLSASGQKPLRYPELSTTCTFPLLKTVTIHGYGKWCKGLLELVKVLLRDAVVLEKLVIHPEKEVNFLKQVLSFQKASTDATVVFA</sequence>
<dbReference type="Proteomes" id="UP001443914">
    <property type="component" value="Unassembled WGS sequence"/>
</dbReference>
<comment type="caution">
    <text evidence="3">The sequence shown here is derived from an EMBL/GenBank/DDBJ whole genome shotgun (WGS) entry which is preliminary data.</text>
</comment>